<dbReference type="AlphaFoldDB" id="A0A1W0D5Q3"/>
<organism evidence="2 3">
    <name type="scientific">Chromobacterium haemolyticum</name>
    <dbReference type="NCBI Taxonomy" id="394935"/>
    <lineage>
        <taxon>Bacteria</taxon>
        <taxon>Pseudomonadati</taxon>
        <taxon>Pseudomonadota</taxon>
        <taxon>Betaproteobacteria</taxon>
        <taxon>Neisseriales</taxon>
        <taxon>Chromobacteriaceae</taxon>
        <taxon>Chromobacterium</taxon>
    </lineage>
</organism>
<dbReference type="InterPro" id="IPR014543">
    <property type="entry name" value="UCP028291"/>
</dbReference>
<dbReference type="Pfam" id="PF09981">
    <property type="entry name" value="DUF2218"/>
    <property type="match status" value="1"/>
</dbReference>
<dbReference type="EMBL" id="JAFLRD010000009">
    <property type="protein sequence ID" value="MBO0416309.1"/>
    <property type="molecule type" value="Genomic_DNA"/>
</dbReference>
<dbReference type="OrthoDB" id="9806511at2"/>
<evidence type="ECO:0000313" key="2">
    <source>
        <dbReference type="EMBL" id="OQS42853.1"/>
    </source>
</evidence>
<dbReference type="EMBL" id="MUKV01000004">
    <property type="protein sequence ID" value="OQS42853.1"/>
    <property type="molecule type" value="Genomic_DNA"/>
</dbReference>
<dbReference type="PIRSF" id="PIRSF028291">
    <property type="entry name" value="UCP028291"/>
    <property type="match status" value="1"/>
</dbReference>
<name>A0A1W0D5Q3_9NEIS</name>
<dbReference type="Proteomes" id="UP000664349">
    <property type="component" value="Unassembled WGS sequence"/>
</dbReference>
<keyword evidence="4" id="KW-1185">Reference proteome</keyword>
<evidence type="ECO:0000313" key="3">
    <source>
        <dbReference type="Proteomes" id="UP000192721"/>
    </source>
</evidence>
<dbReference type="Proteomes" id="UP000192721">
    <property type="component" value="Unassembled WGS sequence"/>
</dbReference>
<reference evidence="1 4" key="2">
    <citation type="submission" date="2021-03" db="EMBL/GenBank/DDBJ databases">
        <title>First Case of infection caused by Chromobacterium haemolyticum derived from water in China.</title>
        <authorList>
            <person name="Chen J."/>
            <person name="Liu C."/>
        </authorList>
    </citation>
    <scope>NUCLEOTIDE SEQUENCE [LARGE SCALE GENOMIC DNA]</scope>
    <source>
        <strain evidence="1 4">WJ-5</strain>
    </source>
</reference>
<comment type="caution">
    <text evidence="2">The sequence shown here is derived from an EMBL/GenBank/DDBJ whole genome shotgun (WGS) entry which is preliminary data.</text>
</comment>
<dbReference type="STRING" id="394935.GCA_000758475_01736"/>
<sequence>MLSSRAQLTTPNADKVLYKLCKHYALKVPVEFDSHQAHVHFPIGECRIQRQDDTLDMICAADAADKLAKIEFIMDEHLGLMAKTPDLKLDWAKTE</sequence>
<reference evidence="2 3" key="1">
    <citation type="submission" date="2017-02" db="EMBL/GenBank/DDBJ databases">
        <title>Chromobacterium haemolyticum H5244.</title>
        <authorList>
            <person name="Gulvik C.A."/>
        </authorList>
    </citation>
    <scope>NUCLEOTIDE SEQUENCE [LARGE SCALE GENOMIC DNA]</scope>
    <source>
        <strain evidence="2 3">H5244</strain>
    </source>
</reference>
<protein>
    <submittedName>
        <fullName evidence="1">DUF2218 domain-containing protein</fullName>
    </submittedName>
</protein>
<dbReference type="Gene3D" id="3.30.310.50">
    <property type="entry name" value="Alpha-D-phosphohexomutase, C-terminal domain"/>
    <property type="match status" value="1"/>
</dbReference>
<accession>A0A1W0D5Q3</accession>
<gene>
    <name evidence="2" type="ORF">B0T45_04835</name>
    <name evidence="1" type="ORF">J1C50_12390</name>
</gene>
<evidence type="ECO:0000313" key="1">
    <source>
        <dbReference type="EMBL" id="MBO0416309.1"/>
    </source>
</evidence>
<proteinExistence type="predicted"/>
<evidence type="ECO:0000313" key="4">
    <source>
        <dbReference type="Proteomes" id="UP000664349"/>
    </source>
</evidence>